<sequence>MTEWRKSSHSSSTGGDCVEVARLAPNTVGIRDSKNPTGSAFALPRTAARDLLSRIKAGEDDLA</sequence>
<reference evidence="2 3" key="1">
    <citation type="submission" date="2018-10" db="EMBL/GenBank/DDBJ databases">
        <title>Isolation from soil.</title>
        <authorList>
            <person name="Hu J."/>
        </authorList>
    </citation>
    <scope>NUCLEOTIDE SEQUENCE [LARGE SCALE GENOMIC DNA]</scope>
    <source>
        <strain evidence="2 3">NEAU-Ht49</strain>
    </source>
</reference>
<organism evidence="2 3">
    <name type="scientific">Actinomadura harenae</name>
    <dbReference type="NCBI Taxonomy" id="2483351"/>
    <lineage>
        <taxon>Bacteria</taxon>
        <taxon>Bacillati</taxon>
        <taxon>Actinomycetota</taxon>
        <taxon>Actinomycetes</taxon>
        <taxon>Streptosporangiales</taxon>
        <taxon>Thermomonosporaceae</taxon>
        <taxon>Actinomadura</taxon>
    </lineage>
</organism>
<dbReference type="InterPro" id="IPR007278">
    <property type="entry name" value="DUF397"/>
</dbReference>
<proteinExistence type="predicted"/>
<accession>A0A3M2M556</accession>
<dbReference type="Proteomes" id="UP000282674">
    <property type="component" value="Unassembled WGS sequence"/>
</dbReference>
<keyword evidence="3" id="KW-1185">Reference proteome</keyword>
<evidence type="ECO:0000313" key="2">
    <source>
        <dbReference type="EMBL" id="RMI44706.1"/>
    </source>
</evidence>
<gene>
    <name evidence="2" type="ORF">EBO15_12190</name>
</gene>
<evidence type="ECO:0000259" key="1">
    <source>
        <dbReference type="Pfam" id="PF04149"/>
    </source>
</evidence>
<evidence type="ECO:0000313" key="3">
    <source>
        <dbReference type="Proteomes" id="UP000282674"/>
    </source>
</evidence>
<dbReference type="RefSeq" id="WP_122194457.1">
    <property type="nucleotide sequence ID" value="NZ_JBHSKC010000009.1"/>
</dbReference>
<name>A0A3M2M556_9ACTN</name>
<comment type="caution">
    <text evidence="2">The sequence shown here is derived from an EMBL/GenBank/DDBJ whole genome shotgun (WGS) entry which is preliminary data.</text>
</comment>
<protein>
    <submittedName>
        <fullName evidence="2">DUF397 domain-containing protein</fullName>
    </submittedName>
</protein>
<feature type="domain" description="DUF397" evidence="1">
    <location>
        <begin position="3"/>
        <end position="56"/>
    </location>
</feature>
<dbReference type="AlphaFoldDB" id="A0A3M2M556"/>
<dbReference type="Pfam" id="PF04149">
    <property type="entry name" value="DUF397"/>
    <property type="match status" value="1"/>
</dbReference>
<dbReference type="EMBL" id="RFFG01000017">
    <property type="protein sequence ID" value="RMI44706.1"/>
    <property type="molecule type" value="Genomic_DNA"/>
</dbReference>
<dbReference type="OrthoDB" id="3482302at2"/>